<protein>
    <recommendedName>
        <fullName evidence="3">FlgN protein</fullName>
    </recommendedName>
</protein>
<keyword evidence="2" id="KW-1185">Reference proteome</keyword>
<dbReference type="RefSeq" id="WP_145271773.1">
    <property type="nucleotide sequence ID" value="NZ_CP036272.1"/>
</dbReference>
<evidence type="ECO:0000313" key="2">
    <source>
        <dbReference type="Proteomes" id="UP000315003"/>
    </source>
</evidence>
<sequence length="150" mass="17045">MQTESPESQLLEQSQRLLTFYQQLSGTIQHALETMDAEADSPDSSNAKPGAAAQRWTLLQQDIQTQMIVIKRLEEILQPLRQSYQEQFGHFPSEVLDVNQQTIGLAERLLDDLGQLEKRSAASLERLYPQVKNSVRAVDMQKAYLRGSRS</sequence>
<dbReference type="AlphaFoldDB" id="A0A517SUB0"/>
<evidence type="ECO:0000313" key="1">
    <source>
        <dbReference type="EMBL" id="QDT59716.1"/>
    </source>
</evidence>
<dbReference type="OrthoDB" id="272277at2"/>
<reference evidence="1 2" key="1">
    <citation type="submission" date="2019-02" db="EMBL/GenBank/DDBJ databases">
        <title>Deep-cultivation of Planctomycetes and their phenomic and genomic characterization uncovers novel biology.</title>
        <authorList>
            <person name="Wiegand S."/>
            <person name="Jogler M."/>
            <person name="Boedeker C."/>
            <person name="Pinto D."/>
            <person name="Vollmers J."/>
            <person name="Rivas-Marin E."/>
            <person name="Kohn T."/>
            <person name="Peeters S.H."/>
            <person name="Heuer A."/>
            <person name="Rast P."/>
            <person name="Oberbeckmann S."/>
            <person name="Bunk B."/>
            <person name="Jeske O."/>
            <person name="Meyerdierks A."/>
            <person name="Storesund J.E."/>
            <person name="Kallscheuer N."/>
            <person name="Luecker S."/>
            <person name="Lage O.M."/>
            <person name="Pohl T."/>
            <person name="Merkel B.J."/>
            <person name="Hornburger P."/>
            <person name="Mueller R.-W."/>
            <person name="Bruemmer F."/>
            <person name="Labrenz M."/>
            <person name="Spormann A.M."/>
            <person name="Op den Camp H."/>
            <person name="Overmann J."/>
            <person name="Amann R."/>
            <person name="Jetten M.S.M."/>
            <person name="Mascher T."/>
            <person name="Medema M.H."/>
            <person name="Devos D.P."/>
            <person name="Kaster A.-K."/>
            <person name="Ovreas L."/>
            <person name="Rohde M."/>
            <person name="Galperin M.Y."/>
            <person name="Jogler C."/>
        </authorList>
    </citation>
    <scope>NUCLEOTIDE SEQUENCE [LARGE SCALE GENOMIC DNA]</scope>
    <source>
        <strain evidence="1 2">SV_7m_r</strain>
    </source>
</reference>
<gene>
    <name evidence="1" type="ORF">SV7mr_22250</name>
</gene>
<accession>A0A517SUB0</accession>
<proteinExistence type="predicted"/>
<evidence type="ECO:0008006" key="3">
    <source>
        <dbReference type="Google" id="ProtNLM"/>
    </source>
</evidence>
<dbReference type="Proteomes" id="UP000315003">
    <property type="component" value="Chromosome"/>
</dbReference>
<name>A0A517SUB0_9BACT</name>
<organism evidence="1 2">
    <name type="scientific">Stieleria bergensis</name>
    <dbReference type="NCBI Taxonomy" id="2528025"/>
    <lineage>
        <taxon>Bacteria</taxon>
        <taxon>Pseudomonadati</taxon>
        <taxon>Planctomycetota</taxon>
        <taxon>Planctomycetia</taxon>
        <taxon>Pirellulales</taxon>
        <taxon>Pirellulaceae</taxon>
        <taxon>Stieleria</taxon>
    </lineage>
</organism>
<dbReference type="EMBL" id="CP036272">
    <property type="protein sequence ID" value="QDT59716.1"/>
    <property type="molecule type" value="Genomic_DNA"/>
</dbReference>